<keyword evidence="5 9" id="KW-0342">GTP-binding</keyword>
<feature type="domain" description="SRP54-type proteins GTP-binding" evidence="11">
    <location>
        <begin position="103"/>
        <end position="304"/>
    </location>
</feature>
<evidence type="ECO:0000256" key="3">
    <source>
        <dbReference type="ARBA" id="ARBA00022741"/>
    </source>
</evidence>
<comment type="subcellular location">
    <subcellularLocation>
        <location evidence="9">Cell membrane</location>
        <topology evidence="9">Peripheral membrane protein</topology>
        <orientation evidence="9">Cytoplasmic side</orientation>
    </subcellularLocation>
    <subcellularLocation>
        <location evidence="9">Cytoplasm</location>
    </subcellularLocation>
</comment>
<evidence type="ECO:0000259" key="10">
    <source>
        <dbReference type="SMART" id="SM00382"/>
    </source>
</evidence>
<dbReference type="InterPro" id="IPR027417">
    <property type="entry name" value="P-loop_NTPase"/>
</dbReference>
<dbReference type="GO" id="GO:0005047">
    <property type="term" value="F:signal recognition particle binding"/>
    <property type="evidence" value="ECO:0007669"/>
    <property type="project" value="TreeGrafter"/>
</dbReference>
<dbReference type="EMBL" id="UPPP01000057">
    <property type="protein sequence ID" value="VBB05650.1"/>
    <property type="molecule type" value="Genomic_DNA"/>
</dbReference>
<keyword evidence="14" id="KW-1185">Reference proteome</keyword>
<proteinExistence type="inferred from homology"/>
<name>A0A498R4B5_9FIRM</name>
<keyword evidence="2 9" id="KW-0963">Cytoplasm</keyword>
<gene>
    <name evidence="9" type="primary">ftsY</name>
    <name evidence="13" type="ORF">LUCI_0860</name>
</gene>
<organism evidence="13 14">
    <name type="scientific">Lucifera butyrica</name>
    <dbReference type="NCBI Taxonomy" id="1351585"/>
    <lineage>
        <taxon>Bacteria</taxon>
        <taxon>Bacillati</taxon>
        <taxon>Bacillota</taxon>
        <taxon>Negativicutes</taxon>
        <taxon>Veillonellales</taxon>
        <taxon>Veillonellaceae</taxon>
        <taxon>Lucifera</taxon>
    </lineage>
</organism>
<dbReference type="EC" id="3.6.5.4" evidence="9"/>
<dbReference type="GO" id="GO:0006614">
    <property type="term" value="P:SRP-dependent cotranslational protein targeting to membrane"/>
    <property type="evidence" value="ECO:0007669"/>
    <property type="project" value="InterPro"/>
</dbReference>
<keyword evidence="7 9" id="KW-0675">Receptor</keyword>
<reference evidence="13 14" key="1">
    <citation type="submission" date="2018-06" db="EMBL/GenBank/DDBJ databases">
        <authorList>
            <person name="Strepis N."/>
        </authorList>
    </citation>
    <scope>NUCLEOTIDE SEQUENCE [LARGE SCALE GENOMIC DNA]</scope>
    <source>
        <strain evidence="13">LUCI</strain>
    </source>
</reference>
<dbReference type="Gene3D" id="1.20.120.140">
    <property type="entry name" value="Signal recognition particle SRP54, nucleotide-binding domain"/>
    <property type="match status" value="1"/>
</dbReference>
<dbReference type="SUPFAM" id="SSF47364">
    <property type="entry name" value="Domain of the SRP/SRP receptor G-proteins"/>
    <property type="match status" value="1"/>
</dbReference>
<dbReference type="InterPro" id="IPR042101">
    <property type="entry name" value="SRP54_N_sf"/>
</dbReference>
<evidence type="ECO:0000256" key="1">
    <source>
        <dbReference type="ARBA" id="ARBA00022475"/>
    </source>
</evidence>
<comment type="catalytic activity">
    <reaction evidence="8 9">
        <text>GTP + H2O = GDP + phosphate + H(+)</text>
        <dbReference type="Rhea" id="RHEA:19669"/>
        <dbReference type="ChEBI" id="CHEBI:15377"/>
        <dbReference type="ChEBI" id="CHEBI:15378"/>
        <dbReference type="ChEBI" id="CHEBI:37565"/>
        <dbReference type="ChEBI" id="CHEBI:43474"/>
        <dbReference type="ChEBI" id="CHEBI:58189"/>
        <dbReference type="EC" id="3.6.5.4"/>
    </reaction>
</comment>
<dbReference type="AlphaFoldDB" id="A0A498R4B5"/>
<evidence type="ECO:0000313" key="13">
    <source>
        <dbReference type="EMBL" id="VBB05650.1"/>
    </source>
</evidence>
<dbReference type="Pfam" id="PF02881">
    <property type="entry name" value="SRP54_N"/>
    <property type="match status" value="1"/>
</dbReference>
<evidence type="ECO:0000256" key="8">
    <source>
        <dbReference type="ARBA" id="ARBA00048027"/>
    </source>
</evidence>
<dbReference type="HAMAP" id="MF_00920">
    <property type="entry name" value="FtsY"/>
    <property type="match status" value="1"/>
</dbReference>
<dbReference type="SMART" id="SM00382">
    <property type="entry name" value="AAA"/>
    <property type="match status" value="1"/>
</dbReference>
<evidence type="ECO:0000256" key="7">
    <source>
        <dbReference type="ARBA" id="ARBA00023170"/>
    </source>
</evidence>
<keyword evidence="3 9" id="KW-0547">Nucleotide-binding</keyword>
<dbReference type="PANTHER" id="PTHR43134">
    <property type="entry name" value="SIGNAL RECOGNITION PARTICLE RECEPTOR SUBUNIT ALPHA"/>
    <property type="match status" value="1"/>
</dbReference>
<comment type="similarity">
    <text evidence="9">Belongs to the GTP-binding SRP family. FtsY subfamily.</text>
</comment>
<dbReference type="InterPro" id="IPR000897">
    <property type="entry name" value="SRP54_GTPase_dom"/>
</dbReference>
<dbReference type="Gene3D" id="3.40.50.300">
    <property type="entry name" value="P-loop containing nucleotide triphosphate hydrolases"/>
    <property type="match status" value="1"/>
</dbReference>
<comment type="function">
    <text evidence="9">Involved in targeting and insertion of nascent membrane proteins into the cytoplasmic membrane. Acts as a receptor for the complex formed by the signal recognition particle (SRP) and the ribosome-nascent chain (RNC).</text>
</comment>
<dbReference type="SUPFAM" id="SSF52540">
    <property type="entry name" value="P-loop containing nucleoside triphosphate hydrolases"/>
    <property type="match status" value="1"/>
</dbReference>
<dbReference type="NCBIfam" id="TIGR00064">
    <property type="entry name" value="ftsY"/>
    <property type="match status" value="1"/>
</dbReference>
<dbReference type="FunFam" id="3.40.50.300:FF:000053">
    <property type="entry name" value="Signal recognition particle receptor FtsY"/>
    <property type="match status" value="1"/>
</dbReference>
<evidence type="ECO:0000256" key="5">
    <source>
        <dbReference type="ARBA" id="ARBA00023134"/>
    </source>
</evidence>
<keyword evidence="4 9" id="KW-0378">Hydrolase</keyword>
<evidence type="ECO:0000259" key="11">
    <source>
        <dbReference type="SMART" id="SM00962"/>
    </source>
</evidence>
<protein>
    <recommendedName>
        <fullName evidence="9">Signal recognition particle receptor FtsY</fullName>
        <shortName evidence="9">SRP receptor</shortName>
        <ecNumber evidence="9">3.6.5.4</ecNumber>
    </recommendedName>
</protein>
<dbReference type="Proteomes" id="UP000277811">
    <property type="component" value="Unassembled WGS sequence"/>
</dbReference>
<dbReference type="FunFam" id="1.20.120.140:FF:000002">
    <property type="entry name" value="Signal recognition particle receptor FtsY"/>
    <property type="match status" value="1"/>
</dbReference>
<dbReference type="GO" id="GO:0005886">
    <property type="term" value="C:plasma membrane"/>
    <property type="evidence" value="ECO:0007669"/>
    <property type="project" value="UniProtKB-SubCell"/>
</dbReference>
<dbReference type="GO" id="GO:0005525">
    <property type="term" value="F:GTP binding"/>
    <property type="evidence" value="ECO:0007669"/>
    <property type="project" value="UniProtKB-UniRule"/>
</dbReference>
<dbReference type="InterPro" id="IPR013822">
    <property type="entry name" value="Signal_recog_particl_SRP54_hlx"/>
</dbReference>
<feature type="domain" description="Signal recognition particle SRP54 helical bundle" evidence="12">
    <location>
        <begin position="8"/>
        <end position="89"/>
    </location>
</feature>
<evidence type="ECO:0000256" key="2">
    <source>
        <dbReference type="ARBA" id="ARBA00022490"/>
    </source>
</evidence>
<feature type="domain" description="AAA+ ATPase" evidence="10">
    <location>
        <begin position="102"/>
        <end position="255"/>
    </location>
</feature>
<dbReference type="Pfam" id="PF00448">
    <property type="entry name" value="SRP54"/>
    <property type="match status" value="1"/>
</dbReference>
<dbReference type="InterPro" id="IPR004390">
    <property type="entry name" value="SR_rcpt_FtsY"/>
</dbReference>
<sequence>MLGFFDKLKTGLEKTRHTFTERIEQLITGHGKIDEELLDDLEAILLSADVGVKTTGKLMQNIKAAIKKNEIQTADQLKPFLQDQINSILTGGETDGGKDYPAPFIIMVVGVNGVGKTTTIGKLGHYYRQQGRKVLLAAADTFRAAAIDQLEIWAGRTGAELIKHSEGSDPAAVAFDAVQAAKARKADVLIVDTAGRLHTKSNLMDELKKIRRVIAREIPDAPQETLLVLDATTGQNAVNQARTFGDVVQVSGVVLTKLDGTAKGGVVIAVKEELGVPVRWIGIGEGMDDLRPFDAAEFAGALFADK</sequence>
<feature type="binding site" evidence="9">
    <location>
        <begin position="110"/>
        <end position="117"/>
    </location>
    <ligand>
        <name>GTP</name>
        <dbReference type="ChEBI" id="CHEBI:37565"/>
    </ligand>
</feature>
<dbReference type="SMART" id="SM00962">
    <property type="entry name" value="SRP54"/>
    <property type="match status" value="1"/>
</dbReference>
<dbReference type="SMART" id="SM00963">
    <property type="entry name" value="SRP54_N"/>
    <property type="match status" value="1"/>
</dbReference>
<keyword evidence="1 9" id="KW-1003">Cell membrane</keyword>
<evidence type="ECO:0000256" key="4">
    <source>
        <dbReference type="ARBA" id="ARBA00022801"/>
    </source>
</evidence>
<feature type="binding site" evidence="9">
    <location>
        <begin position="192"/>
        <end position="196"/>
    </location>
    <ligand>
        <name>GTP</name>
        <dbReference type="ChEBI" id="CHEBI:37565"/>
    </ligand>
</feature>
<dbReference type="InterPro" id="IPR036225">
    <property type="entry name" value="SRP/SRP_N"/>
</dbReference>
<evidence type="ECO:0000313" key="14">
    <source>
        <dbReference type="Proteomes" id="UP000277811"/>
    </source>
</evidence>
<evidence type="ECO:0000256" key="9">
    <source>
        <dbReference type="HAMAP-Rule" id="MF_00920"/>
    </source>
</evidence>
<dbReference type="GO" id="GO:0005737">
    <property type="term" value="C:cytoplasm"/>
    <property type="evidence" value="ECO:0007669"/>
    <property type="project" value="UniProtKB-SubCell"/>
</dbReference>
<feature type="binding site" evidence="9">
    <location>
        <begin position="256"/>
        <end position="259"/>
    </location>
    <ligand>
        <name>GTP</name>
        <dbReference type="ChEBI" id="CHEBI:37565"/>
    </ligand>
</feature>
<evidence type="ECO:0000256" key="6">
    <source>
        <dbReference type="ARBA" id="ARBA00023136"/>
    </source>
</evidence>
<keyword evidence="6 9" id="KW-0472">Membrane</keyword>
<accession>A0A498R4B5</accession>
<dbReference type="PANTHER" id="PTHR43134:SF1">
    <property type="entry name" value="SIGNAL RECOGNITION PARTICLE RECEPTOR SUBUNIT ALPHA"/>
    <property type="match status" value="1"/>
</dbReference>
<evidence type="ECO:0000259" key="12">
    <source>
        <dbReference type="SMART" id="SM00963"/>
    </source>
</evidence>
<comment type="subunit">
    <text evidence="9">Part of the signal recognition particle protein translocation system, which is composed of SRP and FtsY.</text>
</comment>
<dbReference type="CDD" id="cd17874">
    <property type="entry name" value="FtsY"/>
    <property type="match status" value="1"/>
</dbReference>
<dbReference type="GO" id="GO:0003924">
    <property type="term" value="F:GTPase activity"/>
    <property type="evidence" value="ECO:0007669"/>
    <property type="project" value="UniProtKB-UniRule"/>
</dbReference>
<dbReference type="InterPro" id="IPR003593">
    <property type="entry name" value="AAA+_ATPase"/>
</dbReference>